<dbReference type="RefSeq" id="WP_095687001.1">
    <property type="nucleotide sequence ID" value="NZ_CP022745.1"/>
</dbReference>
<sequence length="115" mass="13115">MAVTSLQAESAQTNPTSSRALYYAYRRAKAAWDIALYAPELLDDDLAEEINEPLSEAHTQALNDFMLSPADRMFDLCRKLEVFRDEELANWYLANGFICQLASDARRLALDLRRP</sequence>
<reference evidence="1 2" key="1">
    <citation type="submission" date="2017-08" db="EMBL/GenBank/DDBJ databases">
        <title>Whole Genome Sequence of Sphingobium hydrophobicum C1: Insights into Adaption to the Electronic-waste Contaminated Sediment.</title>
        <authorList>
            <person name="Song D."/>
            <person name="Chen X."/>
            <person name="Xu M."/>
        </authorList>
    </citation>
    <scope>NUCLEOTIDE SEQUENCE [LARGE SCALE GENOMIC DNA]</scope>
    <source>
        <strain evidence="1 2">C1</strain>
    </source>
</reference>
<evidence type="ECO:0000313" key="2">
    <source>
        <dbReference type="Proteomes" id="UP000217141"/>
    </source>
</evidence>
<evidence type="ECO:0000313" key="1">
    <source>
        <dbReference type="EMBL" id="ASY44664.1"/>
    </source>
</evidence>
<gene>
    <name evidence="1" type="ORF">CJD35_09540</name>
</gene>
<proteinExistence type="predicted"/>
<protein>
    <submittedName>
        <fullName evidence="1">Uncharacterized protein</fullName>
    </submittedName>
</protein>
<organism evidence="1 2">
    <name type="scientific">Sphingobium xenophagum</name>
    <dbReference type="NCBI Taxonomy" id="121428"/>
    <lineage>
        <taxon>Bacteria</taxon>
        <taxon>Pseudomonadati</taxon>
        <taxon>Pseudomonadota</taxon>
        <taxon>Alphaproteobacteria</taxon>
        <taxon>Sphingomonadales</taxon>
        <taxon>Sphingomonadaceae</taxon>
        <taxon>Sphingobium</taxon>
    </lineage>
</organism>
<dbReference type="EMBL" id="CP022745">
    <property type="protein sequence ID" value="ASY44664.1"/>
    <property type="molecule type" value="Genomic_DNA"/>
</dbReference>
<dbReference type="KEGG" id="shyd:CJD35_09540"/>
<name>A0A249MTZ1_SPHXE</name>
<dbReference type="Proteomes" id="UP000217141">
    <property type="component" value="Chromosome I"/>
</dbReference>
<dbReference type="AlphaFoldDB" id="A0A249MTZ1"/>
<accession>A0A249MTZ1</accession>